<evidence type="ECO:0000313" key="2">
    <source>
        <dbReference type="EMBL" id="SOS74064.1"/>
    </source>
</evidence>
<proteinExistence type="predicted"/>
<dbReference type="CDD" id="cd00130">
    <property type="entry name" value="PAS"/>
    <property type="match status" value="1"/>
</dbReference>
<dbReference type="AlphaFoldDB" id="A0A2H1YEY8"/>
<organism evidence="2 3">
    <name type="scientific">Tenacibaculum piscium</name>
    <dbReference type="NCBI Taxonomy" id="1458515"/>
    <lineage>
        <taxon>Bacteria</taxon>
        <taxon>Pseudomonadati</taxon>
        <taxon>Bacteroidota</taxon>
        <taxon>Flavobacteriia</taxon>
        <taxon>Flavobacteriales</taxon>
        <taxon>Flavobacteriaceae</taxon>
        <taxon>Tenacibaculum</taxon>
    </lineage>
</organism>
<dbReference type="Pfam" id="PF08447">
    <property type="entry name" value="PAS_3"/>
    <property type="match status" value="1"/>
</dbReference>
<reference evidence="3" key="1">
    <citation type="submission" date="2017-11" db="EMBL/GenBank/DDBJ databases">
        <authorList>
            <person name="Duchaud E."/>
        </authorList>
    </citation>
    <scope>NUCLEOTIDE SEQUENCE [LARGE SCALE GENOMIC DNA]</scope>
    <source>
        <strain evidence="3">Tenacibaculum sp. TNO020</strain>
    </source>
</reference>
<dbReference type="OrthoDB" id="9759607at2"/>
<evidence type="ECO:0000313" key="3">
    <source>
        <dbReference type="Proteomes" id="UP000234211"/>
    </source>
</evidence>
<dbReference type="SUPFAM" id="SSF55785">
    <property type="entry name" value="PYP-like sensor domain (PAS domain)"/>
    <property type="match status" value="1"/>
</dbReference>
<keyword evidence="3" id="KW-1185">Reference proteome</keyword>
<dbReference type="InterPro" id="IPR035965">
    <property type="entry name" value="PAS-like_dom_sf"/>
</dbReference>
<protein>
    <submittedName>
        <fullName evidence="2">Protein containing PAS domain</fullName>
    </submittedName>
</protein>
<dbReference type="RefSeq" id="WP_101916816.1">
    <property type="nucleotide sequence ID" value="NZ_OENF01000010.1"/>
</dbReference>
<accession>A0A2H1YEY8</accession>
<dbReference type="Proteomes" id="UP000234211">
    <property type="component" value="Unassembled WGS sequence"/>
</dbReference>
<feature type="domain" description="PAS fold-3" evidence="1">
    <location>
        <begin position="39"/>
        <end position="123"/>
    </location>
</feature>
<dbReference type="Gene3D" id="3.30.450.20">
    <property type="entry name" value="PAS domain"/>
    <property type="match status" value="1"/>
</dbReference>
<name>A0A2H1YEY8_9FLAO</name>
<gene>
    <name evidence="2" type="ORF">TNO020_180093</name>
</gene>
<dbReference type="NCBIfam" id="TIGR00229">
    <property type="entry name" value="sensory_box"/>
    <property type="match status" value="1"/>
</dbReference>
<sequence>MSEISRKPKLPSPTPVDREVKLHEDTILISITDKKGVIEYCNEDFVTSSGYEEFELVGAGHNIIRHPDMPRIIFKMMWERLQEGKNMIAVVKNMAKSGKYYWVVTDFTVKKDAKDEVLSYKGIRRLAPKKAIEEVIPLYKKLKDIEDVKGMEASLKFLNGFLDTKELDYDHYIESLVSGSMDLSKEKNGKPLEKKVGAFFNWFFFAEKRPF</sequence>
<dbReference type="InterPro" id="IPR013655">
    <property type="entry name" value="PAS_fold_3"/>
</dbReference>
<evidence type="ECO:0000259" key="1">
    <source>
        <dbReference type="Pfam" id="PF08447"/>
    </source>
</evidence>
<dbReference type="InterPro" id="IPR000014">
    <property type="entry name" value="PAS"/>
</dbReference>
<dbReference type="EMBL" id="OENF01000010">
    <property type="protein sequence ID" value="SOS74064.1"/>
    <property type="molecule type" value="Genomic_DNA"/>
</dbReference>